<accession>A0AAN7S9I1</accession>
<dbReference type="AlphaFoldDB" id="A0AAN7S9I1"/>
<protein>
    <submittedName>
        <fullName evidence="1">Uncharacterized protein</fullName>
    </submittedName>
</protein>
<name>A0AAN7S9I1_MYCAM</name>
<reference evidence="1 2" key="1">
    <citation type="journal article" date="2023" name="J. Hered.">
        <title>Chromosome-level genome of the wood stork (Mycteria americana) provides insight into avian chromosome evolution.</title>
        <authorList>
            <person name="Flamio R. Jr."/>
            <person name="Ramstad K.M."/>
        </authorList>
    </citation>
    <scope>NUCLEOTIDE SEQUENCE [LARGE SCALE GENOMIC DNA]</scope>
    <source>
        <strain evidence="1">JAX WOST 10</strain>
    </source>
</reference>
<comment type="caution">
    <text evidence="1">The sequence shown here is derived from an EMBL/GenBank/DDBJ whole genome shotgun (WGS) entry which is preliminary data.</text>
</comment>
<sequence length="147" mass="16681">MRQYIIYFNKEKCKVMYLGKSNPMERYMLGATQLEGSLVGKDQGALVDTNNVPLRQRRLPGWIRQSTASRLREVIPSPLLTTGEAASGVFCPVLGSSVQERPGHTAESPVRMMKGLEHLSYEERLRELGLFGLEKRRLRGDLINVYK</sequence>
<keyword evidence="2" id="KW-1185">Reference proteome</keyword>
<gene>
    <name evidence="1" type="ORF">QYF61_020034</name>
</gene>
<organism evidence="1 2">
    <name type="scientific">Mycteria americana</name>
    <name type="common">Wood stork</name>
    <dbReference type="NCBI Taxonomy" id="33587"/>
    <lineage>
        <taxon>Eukaryota</taxon>
        <taxon>Metazoa</taxon>
        <taxon>Chordata</taxon>
        <taxon>Craniata</taxon>
        <taxon>Vertebrata</taxon>
        <taxon>Euteleostomi</taxon>
        <taxon>Archelosauria</taxon>
        <taxon>Archosauria</taxon>
        <taxon>Dinosauria</taxon>
        <taxon>Saurischia</taxon>
        <taxon>Theropoda</taxon>
        <taxon>Coelurosauria</taxon>
        <taxon>Aves</taxon>
        <taxon>Neognathae</taxon>
        <taxon>Neoaves</taxon>
        <taxon>Aequornithes</taxon>
        <taxon>Ciconiiformes</taxon>
        <taxon>Ciconiidae</taxon>
        <taxon>Mycteria</taxon>
    </lineage>
</organism>
<dbReference type="EMBL" id="JAUNZN010000001">
    <property type="protein sequence ID" value="KAK4831887.1"/>
    <property type="molecule type" value="Genomic_DNA"/>
</dbReference>
<proteinExistence type="predicted"/>
<dbReference type="Proteomes" id="UP001333110">
    <property type="component" value="Unassembled WGS sequence"/>
</dbReference>
<evidence type="ECO:0000313" key="2">
    <source>
        <dbReference type="Proteomes" id="UP001333110"/>
    </source>
</evidence>
<evidence type="ECO:0000313" key="1">
    <source>
        <dbReference type="EMBL" id="KAK4831887.1"/>
    </source>
</evidence>